<accession>A0A0M8NA81</accession>
<dbReference type="InterPro" id="IPR023210">
    <property type="entry name" value="NADP_OxRdtase_dom"/>
</dbReference>
<dbReference type="Gene3D" id="3.20.20.100">
    <property type="entry name" value="NADP-dependent oxidoreductase domain"/>
    <property type="match status" value="1"/>
</dbReference>
<dbReference type="SUPFAM" id="SSF51430">
    <property type="entry name" value="NAD(P)-linked oxidoreductase"/>
    <property type="match status" value="1"/>
</dbReference>
<dbReference type="AlphaFoldDB" id="A0A0M8NA81"/>
<evidence type="ECO:0000256" key="1">
    <source>
        <dbReference type="ARBA" id="ARBA00023002"/>
    </source>
</evidence>
<name>A0A0M8NA81_ESCWE</name>
<protein>
    <submittedName>
        <fullName evidence="3">NAD(P)H-dependent D-xylose reductase</fullName>
    </submittedName>
</protein>
<dbReference type="Proteomes" id="UP000053831">
    <property type="component" value="Unassembled WGS sequence"/>
</dbReference>
<dbReference type="GO" id="GO:0016491">
    <property type="term" value="F:oxidoreductase activity"/>
    <property type="evidence" value="ECO:0007669"/>
    <property type="project" value="UniProtKB-KW"/>
</dbReference>
<dbReference type="InterPro" id="IPR036812">
    <property type="entry name" value="NAD(P)_OxRdtase_dom_sf"/>
</dbReference>
<organism evidence="3 4">
    <name type="scientific">Escovopsis weberi</name>
    <dbReference type="NCBI Taxonomy" id="150374"/>
    <lineage>
        <taxon>Eukaryota</taxon>
        <taxon>Fungi</taxon>
        <taxon>Dikarya</taxon>
        <taxon>Ascomycota</taxon>
        <taxon>Pezizomycotina</taxon>
        <taxon>Sordariomycetes</taxon>
        <taxon>Hypocreomycetidae</taxon>
        <taxon>Hypocreales</taxon>
        <taxon>Hypocreaceae</taxon>
        <taxon>Escovopsis</taxon>
    </lineage>
</organism>
<dbReference type="InterPro" id="IPR020471">
    <property type="entry name" value="AKR"/>
</dbReference>
<dbReference type="STRING" id="150374.A0A0M8NA81"/>
<reference evidence="3 4" key="1">
    <citation type="submission" date="2015-07" db="EMBL/GenBank/DDBJ databases">
        <title>The genome of the fungus Escovopsis weberi, a specialized disease agent of ant agriculture.</title>
        <authorList>
            <person name="de Man T.J."/>
            <person name="Stajich J.E."/>
            <person name="Kubicek C.P."/>
            <person name="Chenthamara K."/>
            <person name="Atanasova L."/>
            <person name="Druzhinina I.S."/>
            <person name="Birnbaum S."/>
            <person name="Barribeau S.M."/>
            <person name="Teiling C."/>
            <person name="Suen G."/>
            <person name="Currie C."/>
            <person name="Gerardo N.M."/>
        </authorList>
    </citation>
    <scope>NUCLEOTIDE SEQUENCE [LARGE SCALE GENOMIC DNA]</scope>
</reference>
<gene>
    <name evidence="3" type="ORF">ESCO_003621</name>
</gene>
<sequence length="295" mass="33048">MASRLAQDLRFGPDRASSMPKLIYGTAWKEEQTSDLVYTAMKAGFRGIDTAGGSGHYREDLVRRGFHQASSDGLVQQDEIYVQSKFNPRALADGRDHREVVRSLVTESLKLRTTVPRQYLDAYVLHVPLRTFEDTLKVWESMSAYVPDQIRHLGISNVSLPLLRRLYDKASVKPAIVQNSFSARTHYDVQLRKFCRDKGIAYQSFWTITANQHLLESEPVSTVVRGAGVSSVVACYSLVLGLEGISVLDGTTNEGHMREDLQGIDKVGNWAEGEGARDWDVTLEAFKSHIGETRL</sequence>
<dbReference type="OrthoDB" id="5357513at2759"/>
<evidence type="ECO:0000313" key="3">
    <source>
        <dbReference type="EMBL" id="KOS23260.1"/>
    </source>
</evidence>
<evidence type="ECO:0000259" key="2">
    <source>
        <dbReference type="Pfam" id="PF00248"/>
    </source>
</evidence>
<keyword evidence="1" id="KW-0560">Oxidoreductase</keyword>
<dbReference type="PANTHER" id="PTHR11732">
    <property type="entry name" value="ALDO/KETO REDUCTASE"/>
    <property type="match status" value="1"/>
</dbReference>
<comment type="caution">
    <text evidence="3">The sequence shown here is derived from an EMBL/GenBank/DDBJ whole genome shotgun (WGS) entry which is preliminary data.</text>
</comment>
<proteinExistence type="predicted"/>
<keyword evidence="4" id="KW-1185">Reference proteome</keyword>
<dbReference type="Pfam" id="PF00248">
    <property type="entry name" value="Aldo_ket_red"/>
    <property type="match status" value="1"/>
</dbReference>
<evidence type="ECO:0000313" key="4">
    <source>
        <dbReference type="Proteomes" id="UP000053831"/>
    </source>
</evidence>
<feature type="domain" description="NADP-dependent oxidoreductase" evidence="2">
    <location>
        <begin position="28"/>
        <end position="203"/>
    </location>
</feature>
<dbReference type="EMBL" id="LGSR01000002">
    <property type="protein sequence ID" value="KOS23260.1"/>
    <property type="molecule type" value="Genomic_DNA"/>
</dbReference>